<protein>
    <recommendedName>
        <fullName evidence="9">LemA family protein</fullName>
    </recommendedName>
</protein>
<dbReference type="Proteomes" id="UP000193427">
    <property type="component" value="Chromosome"/>
</dbReference>
<dbReference type="GO" id="GO:0016020">
    <property type="term" value="C:membrane"/>
    <property type="evidence" value="ECO:0007669"/>
    <property type="project" value="UniProtKB-SubCell"/>
</dbReference>
<accession>A0A1W6LGE1</accession>
<dbReference type="OrthoDB" id="9804152at2"/>
<dbReference type="InterPro" id="IPR007156">
    <property type="entry name" value="MamQ_LemA"/>
</dbReference>
<comment type="subcellular location">
    <subcellularLocation>
        <location evidence="1">Membrane</location>
        <topology evidence="1">Single-pass membrane protein</topology>
    </subcellularLocation>
</comment>
<evidence type="ECO:0000256" key="3">
    <source>
        <dbReference type="ARBA" id="ARBA00022692"/>
    </source>
</evidence>
<proteinExistence type="inferred from homology"/>
<keyword evidence="5 6" id="KW-0472">Membrane</keyword>
<dbReference type="Gene3D" id="1.20.1440.20">
    <property type="entry name" value="LemA-like domain"/>
    <property type="match status" value="1"/>
</dbReference>
<evidence type="ECO:0000256" key="5">
    <source>
        <dbReference type="ARBA" id="ARBA00023136"/>
    </source>
</evidence>
<dbReference type="PANTHER" id="PTHR34478">
    <property type="entry name" value="PROTEIN LEMA"/>
    <property type="match status" value="1"/>
</dbReference>
<evidence type="ECO:0000256" key="2">
    <source>
        <dbReference type="ARBA" id="ARBA00008854"/>
    </source>
</evidence>
<dbReference type="KEGG" id="rgu:A4W93_27095"/>
<comment type="similarity">
    <text evidence="2">Belongs to the LemA family.</text>
</comment>
<keyword evidence="4 6" id="KW-1133">Transmembrane helix</keyword>
<evidence type="ECO:0000313" key="7">
    <source>
        <dbReference type="EMBL" id="ARN23276.1"/>
    </source>
</evidence>
<evidence type="ECO:0000256" key="1">
    <source>
        <dbReference type="ARBA" id="ARBA00004167"/>
    </source>
</evidence>
<organism evidence="7 8">
    <name type="scientific">Piscinibacter gummiphilus</name>
    <dbReference type="NCBI Taxonomy" id="946333"/>
    <lineage>
        <taxon>Bacteria</taxon>
        <taxon>Pseudomonadati</taxon>
        <taxon>Pseudomonadota</taxon>
        <taxon>Betaproteobacteria</taxon>
        <taxon>Burkholderiales</taxon>
        <taxon>Sphaerotilaceae</taxon>
        <taxon>Piscinibacter</taxon>
    </lineage>
</organism>
<dbReference type="InterPro" id="IPR023353">
    <property type="entry name" value="LemA-like_dom_sf"/>
</dbReference>
<gene>
    <name evidence="7" type="ORF">A4W93_27095</name>
</gene>
<dbReference type="Pfam" id="PF04011">
    <property type="entry name" value="LemA"/>
    <property type="match status" value="1"/>
</dbReference>
<name>A0A1W6LGE1_9BURK</name>
<evidence type="ECO:0008006" key="9">
    <source>
        <dbReference type="Google" id="ProtNLM"/>
    </source>
</evidence>
<dbReference type="RefSeq" id="WP_157782236.1">
    <property type="nucleotide sequence ID" value="NZ_BSPR01000017.1"/>
</dbReference>
<sequence length="192" mass="20457">MTSSGIAAAIVAAVLVFWAVGAYNRLMSLRNVMRTAFSQLEAQLRRRHELIPQLADAARADTEIDPDVADAAVAARHQAHAALDLARAHPGVSGPMVSLAMAEQVLEDACRRLQQAIDGRPELKLAPAMAAARDDLLGAEGRLGFARQMFNDAVADYNAAVQQFPTRVLSSLFGFRDAAVLPAPVSGTPRTS</sequence>
<evidence type="ECO:0000256" key="6">
    <source>
        <dbReference type="SAM" id="Phobius"/>
    </source>
</evidence>
<keyword evidence="3 6" id="KW-0812">Transmembrane</keyword>
<evidence type="ECO:0000256" key="4">
    <source>
        <dbReference type="ARBA" id="ARBA00022989"/>
    </source>
</evidence>
<dbReference type="AlphaFoldDB" id="A0A1W6LGE1"/>
<dbReference type="PANTHER" id="PTHR34478:SF1">
    <property type="entry name" value="PROTEIN LEMA"/>
    <property type="match status" value="1"/>
</dbReference>
<feature type="transmembrane region" description="Helical" evidence="6">
    <location>
        <begin position="6"/>
        <end position="24"/>
    </location>
</feature>
<dbReference type="SUPFAM" id="SSF140478">
    <property type="entry name" value="LemA-like"/>
    <property type="match status" value="1"/>
</dbReference>
<dbReference type="STRING" id="946333.A4W93_27095"/>
<reference evidence="7 8" key="1">
    <citation type="submission" date="2016-04" db="EMBL/GenBank/DDBJ databases">
        <title>Complete genome sequence of natural rubber-degrading, novel Gram-negative bacterium, Rhizobacter gummiphilus strain NS21.</title>
        <authorList>
            <person name="Tabata M."/>
            <person name="Kasai D."/>
            <person name="Fukuda M."/>
        </authorList>
    </citation>
    <scope>NUCLEOTIDE SEQUENCE [LARGE SCALE GENOMIC DNA]</scope>
    <source>
        <strain evidence="7 8">NS21</strain>
    </source>
</reference>
<keyword evidence="8" id="KW-1185">Reference proteome</keyword>
<dbReference type="EMBL" id="CP015118">
    <property type="protein sequence ID" value="ARN23276.1"/>
    <property type="molecule type" value="Genomic_DNA"/>
</dbReference>
<evidence type="ECO:0000313" key="8">
    <source>
        <dbReference type="Proteomes" id="UP000193427"/>
    </source>
</evidence>